<protein>
    <submittedName>
        <fullName evidence="5">YifB family Mg chelatase-like AAA ATPase</fullName>
    </submittedName>
</protein>
<dbReference type="GO" id="GO:0005524">
    <property type="term" value="F:ATP binding"/>
    <property type="evidence" value="ECO:0007669"/>
    <property type="project" value="UniProtKB-KW"/>
</dbReference>
<reference evidence="5" key="2">
    <citation type="submission" date="2021-04" db="EMBL/GenBank/DDBJ databases">
        <authorList>
            <person name="Gilroy R."/>
        </authorList>
    </citation>
    <scope>NUCLEOTIDE SEQUENCE</scope>
    <source>
        <strain evidence="5">ChiBcec16-3735</strain>
    </source>
</reference>
<dbReference type="Proteomes" id="UP000824065">
    <property type="component" value="Unassembled WGS sequence"/>
</dbReference>
<proteinExistence type="inferred from homology"/>
<evidence type="ECO:0000313" key="5">
    <source>
        <dbReference type="EMBL" id="HIZ57937.1"/>
    </source>
</evidence>
<reference evidence="5" key="1">
    <citation type="journal article" date="2021" name="PeerJ">
        <title>Extensive microbial diversity within the chicken gut microbiome revealed by metagenomics and culture.</title>
        <authorList>
            <person name="Gilroy R."/>
            <person name="Ravi A."/>
            <person name="Getino M."/>
            <person name="Pursley I."/>
            <person name="Horton D.L."/>
            <person name="Alikhan N.F."/>
            <person name="Baker D."/>
            <person name="Gharbi K."/>
            <person name="Hall N."/>
            <person name="Watson M."/>
            <person name="Adriaenssens E.M."/>
            <person name="Foster-Nyarko E."/>
            <person name="Jarju S."/>
            <person name="Secka A."/>
            <person name="Antonio M."/>
            <person name="Oren A."/>
            <person name="Chaudhuri R.R."/>
            <person name="La Ragione R."/>
            <person name="Hildebrand F."/>
            <person name="Pallen M.J."/>
        </authorList>
    </citation>
    <scope>NUCLEOTIDE SEQUENCE</scope>
    <source>
        <strain evidence="5">ChiBcec16-3735</strain>
    </source>
</reference>
<dbReference type="InterPro" id="IPR003593">
    <property type="entry name" value="AAA+_ATPase"/>
</dbReference>
<dbReference type="InterPro" id="IPR045006">
    <property type="entry name" value="CHLI-like"/>
</dbReference>
<dbReference type="SUPFAM" id="SSF52540">
    <property type="entry name" value="P-loop containing nucleoside triphosphate hydrolases"/>
    <property type="match status" value="1"/>
</dbReference>
<dbReference type="InterPro" id="IPR027417">
    <property type="entry name" value="P-loop_NTPase"/>
</dbReference>
<comment type="similarity">
    <text evidence="1">Belongs to the Mg-chelatase subunits D/I family. ComM subfamily.</text>
</comment>
<sequence>MYALLNSFGLSGLQGFGVAVEADVSSGMDGFTLVGLPDTAVRESADRIRAAARNLKYRWPSGRVTANLAPADVRKTGPVYDLPLLLAVLAAAGQIPAPPRDAAFLGEVALDGSLRPVTGVLPMALTAAEQGFRALYLPAANAAEAAEACSGAGLQVYPARCVTDVVEALAGRAPIRPAQAPPFDPDQHWDAYPDFADVLGQAAARRAMVVSAAGGHNILLIGAPGTGKSMLAKRLPGILPPMTREESIETSKIYSIVGLLPRDAGLISARPFRSPHHSASPAALAGGGSTFRPGECSLANAGVLFLDELPEFPRESLEVLRQPMEDGRITISRAAGSATYPSRFQLVAAMNPCKCGYFGHPTRRCTCSLNAVWHYRSRISGPLLDRIDLCVEMDPVSFNELHGTGQSETSAQLRQQVLAARAIQTRRFARHGCQDVHCNAQLTAGQVRQLCRLTPGAQQVLRTAYDRLGLSARSHDRLLRVARTIADLAGTESIQEEALLEALQYRMQNKLEGGLL</sequence>
<dbReference type="SUPFAM" id="SSF54211">
    <property type="entry name" value="Ribosomal protein S5 domain 2-like"/>
    <property type="match status" value="1"/>
</dbReference>
<dbReference type="Gene3D" id="3.40.50.300">
    <property type="entry name" value="P-loop containing nucleotide triphosphate hydrolases"/>
    <property type="match status" value="1"/>
</dbReference>
<evidence type="ECO:0000256" key="1">
    <source>
        <dbReference type="ARBA" id="ARBA00006354"/>
    </source>
</evidence>
<gene>
    <name evidence="5" type="ORF">H9725_05070</name>
</gene>
<dbReference type="InterPro" id="IPR014721">
    <property type="entry name" value="Ribsml_uS5_D2-typ_fold_subgr"/>
</dbReference>
<evidence type="ECO:0000313" key="6">
    <source>
        <dbReference type="Proteomes" id="UP000824065"/>
    </source>
</evidence>
<dbReference type="PRINTS" id="PR01657">
    <property type="entry name" value="MCMFAMILY"/>
</dbReference>
<dbReference type="InterPro" id="IPR001208">
    <property type="entry name" value="MCM_dom"/>
</dbReference>
<organism evidence="5 6">
    <name type="scientific">Candidatus Faecalibacterium gallistercoris</name>
    <dbReference type="NCBI Taxonomy" id="2838579"/>
    <lineage>
        <taxon>Bacteria</taxon>
        <taxon>Bacillati</taxon>
        <taxon>Bacillota</taxon>
        <taxon>Clostridia</taxon>
        <taxon>Eubacteriales</taxon>
        <taxon>Oscillospiraceae</taxon>
        <taxon>Faecalibacterium</taxon>
    </lineage>
</organism>
<dbReference type="SMART" id="SM00382">
    <property type="entry name" value="AAA"/>
    <property type="match status" value="1"/>
</dbReference>
<dbReference type="Pfam" id="PF13541">
    <property type="entry name" value="ChlI"/>
    <property type="match status" value="1"/>
</dbReference>
<dbReference type="NCBIfam" id="TIGR00368">
    <property type="entry name" value="YifB family Mg chelatase-like AAA ATPase"/>
    <property type="match status" value="1"/>
</dbReference>
<dbReference type="PROSITE" id="PS50051">
    <property type="entry name" value="MCM_2"/>
    <property type="match status" value="1"/>
</dbReference>
<dbReference type="EMBL" id="DXBJ01000033">
    <property type="protein sequence ID" value="HIZ57937.1"/>
    <property type="molecule type" value="Genomic_DNA"/>
</dbReference>
<dbReference type="Pfam" id="PF13335">
    <property type="entry name" value="Mg_chelatase_C"/>
    <property type="match status" value="1"/>
</dbReference>
<feature type="domain" description="MCM C-terminal AAA(+) ATPase" evidence="4">
    <location>
        <begin position="290"/>
        <end position="389"/>
    </location>
</feature>
<keyword evidence="3" id="KW-0067">ATP-binding</keyword>
<dbReference type="AlphaFoldDB" id="A0A9D2FG79"/>
<evidence type="ECO:0000256" key="2">
    <source>
        <dbReference type="ARBA" id="ARBA00022741"/>
    </source>
</evidence>
<evidence type="ECO:0000256" key="3">
    <source>
        <dbReference type="ARBA" id="ARBA00022840"/>
    </source>
</evidence>
<keyword evidence="2" id="KW-0547">Nucleotide-binding</keyword>
<dbReference type="InterPro" id="IPR020568">
    <property type="entry name" value="Ribosomal_Su5_D2-typ_SF"/>
</dbReference>
<evidence type="ECO:0000259" key="4">
    <source>
        <dbReference type="PROSITE" id="PS50051"/>
    </source>
</evidence>
<dbReference type="Pfam" id="PF01078">
    <property type="entry name" value="Mg_chelatase"/>
    <property type="match status" value="1"/>
</dbReference>
<name>A0A9D2FG79_9FIRM</name>
<dbReference type="InterPro" id="IPR000523">
    <property type="entry name" value="Mg_chelatse_chII-like_cat_dom"/>
</dbReference>
<dbReference type="GO" id="GO:0003677">
    <property type="term" value="F:DNA binding"/>
    <property type="evidence" value="ECO:0007669"/>
    <property type="project" value="InterPro"/>
</dbReference>
<dbReference type="PANTHER" id="PTHR32039:SF7">
    <property type="entry name" value="COMPETENCE PROTEIN COMM"/>
    <property type="match status" value="1"/>
</dbReference>
<accession>A0A9D2FG79</accession>
<dbReference type="PANTHER" id="PTHR32039">
    <property type="entry name" value="MAGNESIUM-CHELATASE SUBUNIT CHLI"/>
    <property type="match status" value="1"/>
</dbReference>
<dbReference type="InterPro" id="IPR025158">
    <property type="entry name" value="Mg_chelat-rel_C"/>
</dbReference>
<comment type="caution">
    <text evidence="5">The sequence shown here is derived from an EMBL/GenBank/DDBJ whole genome shotgun (WGS) entry which is preliminary data.</text>
</comment>
<dbReference type="Gene3D" id="3.30.230.10">
    <property type="match status" value="1"/>
</dbReference>
<dbReference type="InterPro" id="IPR004482">
    <property type="entry name" value="Mg_chelat-rel"/>
</dbReference>